<reference evidence="2 3" key="1">
    <citation type="journal article" date="2016" name="Nat. Commun.">
        <title>Thousands of microbial genomes shed light on interconnected biogeochemical processes in an aquifer system.</title>
        <authorList>
            <person name="Anantharaman K."/>
            <person name="Brown C.T."/>
            <person name="Hug L.A."/>
            <person name="Sharon I."/>
            <person name="Castelle C.J."/>
            <person name="Probst A.J."/>
            <person name="Thomas B.C."/>
            <person name="Singh A."/>
            <person name="Wilkins M.J."/>
            <person name="Karaoz U."/>
            <person name="Brodie E.L."/>
            <person name="Williams K.H."/>
            <person name="Hubbard S.S."/>
            <person name="Banfield J.F."/>
        </authorList>
    </citation>
    <scope>NUCLEOTIDE SEQUENCE [LARGE SCALE GENOMIC DNA]</scope>
</reference>
<evidence type="ECO:0000313" key="2">
    <source>
        <dbReference type="EMBL" id="OGG26616.1"/>
    </source>
</evidence>
<comment type="caution">
    <text evidence="2">The sequence shown here is derived from an EMBL/GenBank/DDBJ whole genome shotgun (WGS) entry which is preliminary data.</text>
</comment>
<gene>
    <name evidence="2" type="ORF">A2960_00395</name>
</gene>
<feature type="transmembrane region" description="Helical" evidence="1">
    <location>
        <begin position="32"/>
        <end position="53"/>
    </location>
</feature>
<protein>
    <submittedName>
        <fullName evidence="2">Uncharacterized protein</fullName>
    </submittedName>
</protein>
<keyword evidence="1" id="KW-0472">Membrane</keyword>
<accession>A0A1F6APK3</accession>
<proteinExistence type="predicted"/>
<dbReference type="Proteomes" id="UP000176609">
    <property type="component" value="Unassembled WGS sequence"/>
</dbReference>
<name>A0A1F6APK3_9BACT</name>
<dbReference type="EMBL" id="MFJR01000007">
    <property type="protein sequence ID" value="OGG26616.1"/>
    <property type="molecule type" value="Genomic_DNA"/>
</dbReference>
<keyword evidence="1" id="KW-1133">Transmembrane helix</keyword>
<keyword evidence="1" id="KW-0812">Transmembrane</keyword>
<organism evidence="2 3">
    <name type="scientific">Candidatus Gottesmanbacteria bacterium RIFCSPLOWO2_01_FULL_39_12b</name>
    <dbReference type="NCBI Taxonomy" id="1798388"/>
    <lineage>
        <taxon>Bacteria</taxon>
        <taxon>Candidatus Gottesmaniibacteriota</taxon>
    </lineage>
</organism>
<sequence>MSELKDNSNITINKIPEKNFIHEFNVTEKPKVGILVAVVILIIGSGILSGFLLSSGFSRSGSVSSLTGKSSDNQVKLVVGSDDEKLFSDSVEGTLDIGGIDGEGTHKLIRPGGDSQTVYLTSSVLDLGQFIGKKVRLRGKTYAAKKAGWFMDVGKLEVLQ</sequence>
<dbReference type="AlphaFoldDB" id="A0A1F6APK3"/>
<evidence type="ECO:0000313" key="3">
    <source>
        <dbReference type="Proteomes" id="UP000176609"/>
    </source>
</evidence>
<evidence type="ECO:0000256" key="1">
    <source>
        <dbReference type="SAM" id="Phobius"/>
    </source>
</evidence>